<name>A0ABU0YNH0_9PROT</name>
<feature type="chain" id="PRO_5046864457" description="DUF1311 domain-containing protein" evidence="1">
    <location>
        <begin position="24"/>
        <end position="184"/>
    </location>
</feature>
<keyword evidence="3" id="KW-1185">Reference proteome</keyword>
<dbReference type="RefSeq" id="WP_379957084.1">
    <property type="nucleotide sequence ID" value="NZ_JAUYVI010000005.1"/>
</dbReference>
<evidence type="ECO:0000313" key="3">
    <source>
        <dbReference type="Proteomes" id="UP001230156"/>
    </source>
</evidence>
<organism evidence="2 3">
    <name type="scientific">Dongia sedimenti</name>
    <dbReference type="NCBI Taxonomy" id="3064282"/>
    <lineage>
        <taxon>Bacteria</taxon>
        <taxon>Pseudomonadati</taxon>
        <taxon>Pseudomonadota</taxon>
        <taxon>Alphaproteobacteria</taxon>
        <taxon>Rhodospirillales</taxon>
        <taxon>Dongiaceae</taxon>
        <taxon>Dongia</taxon>
    </lineage>
</organism>
<evidence type="ECO:0008006" key="4">
    <source>
        <dbReference type="Google" id="ProtNLM"/>
    </source>
</evidence>
<keyword evidence="1" id="KW-0732">Signal</keyword>
<dbReference type="EMBL" id="JAUYVI010000005">
    <property type="protein sequence ID" value="MDQ7249271.1"/>
    <property type="molecule type" value="Genomic_DNA"/>
</dbReference>
<dbReference type="Proteomes" id="UP001230156">
    <property type="component" value="Unassembled WGS sequence"/>
</dbReference>
<comment type="caution">
    <text evidence="2">The sequence shown here is derived from an EMBL/GenBank/DDBJ whole genome shotgun (WGS) entry which is preliminary data.</text>
</comment>
<evidence type="ECO:0000313" key="2">
    <source>
        <dbReference type="EMBL" id="MDQ7249271.1"/>
    </source>
</evidence>
<evidence type="ECO:0000256" key="1">
    <source>
        <dbReference type="SAM" id="SignalP"/>
    </source>
</evidence>
<accession>A0ABU0YNH0</accession>
<proteinExistence type="predicted"/>
<feature type="signal peptide" evidence="1">
    <location>
        <begin position="1"/>
        <end position="23"/>
    </location>
</feature>
<reference evidence="3" key="1">
    <citation type="submission" date="2023-08" db="EMBL/GenBank/DDBJ databases">
        <title>Rhodospirillaceae gen. nov., a novel taxon isolated from the Yangtze River Yuezi River estuary sludge.</title>
        <authorList>
            <person name="Ruan L."/>
        </authorList>
    </citation>
    <scope>NUCLEOTIDE SEQUENCE [LARGE SCALE GENOMIC DNA]</scope>
    <source>
        <strain evidence="3">R-7</strain>
    </source>
</reference>
<sequence length="184" mass="19902">MRFVKCLAAAALLAIVFVTAAQADEGTKMDCADLDVKIPVPDFDVACTDFSGVVSASSLGRLKAERLTAISEKQGQFIAVWDIRTLGATYIPRGGLEDDVRTFFDEEMGEWKSAAPVADFELAQYVNRRAGGNEEECIAFRRQMQRRSGGGVSGFARMVLGIACTVSARQELIETLKQIEAPGG</sequence>
<gene>
    <name evidence="2" type="ORF">Q8A70_16405</name>
</gene>
<protein>
    <recommendedName>
        <fullName evidence="4">DUF1311 domain-containing protein</fullName>
    </recommendedName>
</protein>